<organism evidence="2 3">
    <name type="scientific">Macrostomum lignano</name>
    <dbReference type="NCBI Taxonomy" id="282301"/>
    <lineage>
        <taxon>Eukaryota</taxon>
        <taxon>Metazoa</taxon>
        <taxon>Spiralia</taxon>
        <taxon>Lophotrochozoa</taxon>
        <taxon>Platyhelminthes</taxon>
        <taxon>Rhabditophora</taxon>
        <taxon>Macrostomorpha</taxon>
        <taxon>Macrostomida</taxon>
        <taxon>Macrostomidae</taxon>
        <taxon>Macrostomum</taxon>
    </lineage>
</organism>
<dbReference type="AlphaFoldDB" id="A0A1I8FAN9"/>
<protein>
    <submittedName>
        <fullName evidence="3">Protein kinase domain-containing protein</fullName>
    </submittedName>
</protein>
<evidence type="ECO:0000313" key="2">
    <source>
        <dbReference type="Proteomes" id="UP000095280"/>
    </source>
</evidence>
<feature type="compositionally biased region" description="Low complexity" evidence="1">
    <location>
        <begin position="617"/>
        <end position="634"/>
    </location>
</feature>
<name>A0A1I8FAN9_9PLAT</name>
<evidence type="ECO:0000256" key="1">
    <source>
        <dbReference type="SAM" id="MobiDB-lite"/>
    </source>
</evidence>
<feature type="compositionally biased region" description="Low complexity" evidence="1">
    <location>
        <begin position="398"/>
        <end position="413"/>
    </location>
</feature>
<dbReference type="WBParaSite" id="maker-unitig_27189-snap-gene-0.2-mRNA-1">
    <property type="protein sequence ID" value="maker-unitig_27189-snap-gene-0.2-mRNA-1"/>
    <property type="gene ID" value="maker-unitig_27189-snap-gene-0.2"/>
</dbReference>
<accession>A0A1I8FAN9</accession>
<feature type="region of interest" description="Disordered" evidence="1">
    <location>
        <begin position="106"/>
        <end position="127"/>
    </location>
</feature>
<feature type="compositionally biased region" description="Pro residues" evidence="1">
    <location>
        <begin position="635"/>
        <end position="645"/>
    </location>
</feature>
<evidence type="ECO:0000313" key="3">
    <source>
        <dbReference type="WBParaSite" id="maker-unitig_27189-snap-gene-0.2-mRNA-1"/>
    </source>
</evidence>
<reference evidence="3" key="1">
    <citation type="submission" date="2016-11" db="UniProtKB">
        <authorList>
            <consortium name="WormBaseParasite"/>
        </authorList>
    </citation>
    <scope>IDENTIFICATION</scope>
</reference>
<feature type="compositionally biased region" description="Basic and acidic residues" evidence="1">
    <location>
        <begin position="110"/>
        <end position="127"/>
    </location>
</feature>
<feature type="region of interest" description="Disordered" evidence="1">
    <location>
        <begin position="394"/>
        <end position="413"/>
    </location>
</feature>
<feature type="region of interest" description="Disordered" evidence="1">
    <location>
        <begin position="610"/>
        <end position="645"/>
    </location>
</feature>
<keyword evidence="2" id="KW-1185">Reference proteome</keyword>
<sequence length="645" mass="68271">ASPSLTNPDAGPEPAGSASLGLFWAGGVGTSASICTLAELVQLLGQHFLLGEFSAGLGRVTPWSPACPALVLGHYAAGRSRCSELSAKPLSMARLGDLTQRLIETVSEPGEDHRQSSTRDWHSWPAERGDGSIMNCRIVKSPVQLPKQLHHQQQQHLIDESDPQQQHIRSTSYTAGISHGSPAHNQHSVGAASAVNSCGVCRWRVEQASSSRGSTKLTLSLRILGQLVDRLQEQHQPPRLRASNGPTILVWCAFLGRACCPVDPLRPWLSRPLPTAGIPSPAMLGNGAAAFAAILCDAFPGLGPALVRQALGQLEAWPAVLLPHSQGALHAALLKQIFSSTPGVQVQPACRPPRTRSTRLCCRWSPCQRLSQPPRRELPGRTLNFTFDVRSEDQIGGAAQSAQQQQQQHHPAAAAAFHSVYGFGCVGTPAIGGGGGGSLSSSDSGQRRRCVLAEVAAAACGGSSSGGGGGTSGGDRHLPQVPRVRIRLVGPVRRLFWRPSRPAKVSIARAGRMTSCSRTRAASELRYYNIVGFIDDQLGFLNIEDPDSPTHPATSSSTGVSAVSPFYKRQLRRCRLRPGRRRLAYDLVADSAGRSLLLVAATTKKRELVAALPQREPATGASLSPSSAPSTSPQEEPPGPGSSSG</sequence>
<proteinExistence type="predicted"/>
<dbReference type="Proteomes" id="UP000095280">
    <property type="component" value="Unplaced"/>
</dbReference>